<feature type="coiled-coil region" evidence="7">
    <location>
        <begin position="206"/>
        <end position="240"/>
    </location>
</feature>
<dbReference type="Proteomes" id="UP001186944">
    <property type="component" value="Unassembled WGS sequence"/>
</dbReference>
<evidence type="ECO:0000313" key="11">
    <source>
        <dbReference type="EMBL" id="KAK3090330.1"/>
    </source>
</evidence>
<keyword evidence="4 8" id="KW-1133">Transmembrane helix</keyword>
<feature type="transmembrane region" description="Helical" evidence="8">
    <location>
        <begin position="635"/>
        <end position="657"/>
    </location>
</feature>
<gene>
    <name evidence="11" type="ORF">FSP39_010980</name>
</gene>
<feature type="transmembrane region" description="Helical" evidence="8">
    <location>
        <begin position="31"/>
        <end position="53"/>
    </location>
</feature>
<protein>
    <submittedName>
        <fullName evidence="11">Uncharacterized protein</fullName>
    </submittedName>
</protein>
<dbReference type="PRINTS" id="PR01433">
    <property type="entry name" value="POLYCYSTIN2"/>
</dbReference>
<evidence type="ECO:0000256" key="6">
    <source>
        <dbReference type="ARBA" id="ARBA00023180"/>
    </source>
</evidence>
<name>A0AA88XXN2_PINIB</name>
<keyword evidence="7" id="KW-0175">Coiled coil</keyword>
<evidence type="ECO:0000256" key="8">
    <source>
        <dbReference type="SAM" id="Phobius"/>
    </source>
</evidence>
<evidence type="ECO:0000256" key="4">
    <source>
        <dbReference type="ARBA" id="ARBA00022989"/>
    </source>
</evidence>
<feature type="transmembrane region" description="Helical" evidence="8">
    <location>
        <begin position="697"/>
        <end position="718"/>
    </location>
</feature>
<feature type="domain" description="Polycystin" evidence="10">
    <location>
        <begin position="283"/>
        <end position="491"/>
    </location>
</feature>
<feature type="transmembrane region" description="Helical" evidence="8">
    <location>
        <begin position="499"/>
        <end position="521"/>
    </location>
</feature>
<sequence>MIANAMFFRSSSEEVNPNEVQIGILRFSMSILFISIIGILITTPPILIVTIIFKKCKPKPVTNRHKEIKDKMKQQVLNSMTKETQQMLRSEELFSSDHLPLPYWTVYIAWVIVAIAVATSAFFLLLYSMQWGKSKSEEWLSSFVFSFFESLLLVDPFKVVLIALIFAILFRRPVDGSSPKVNMERLRDASMTFRAGSTRTYLALWNDVIMKNKKTSEEELKKVRKRREQELRAMDALMNLIMYGVFVFILYSISYVNRDQRSFFLKNNVDNYLHAHGFGQVGFSSVNGREQWKEWMDKTLIPTCYPKEEYNGSPLSTTDTQFFGDLTNVRVGPARLRQVRMATDGCVYKKLTWPYPCVNPYNQYNEDESDYWLEWKPYNATLYNTPAYTNIHLTADAWKYTKSKDIWGIPITGQYATYGGGGYLLKFPKDRTLSERMLNELMEFNWIDRGTRAVFMEFTLYNANTNLFLYAQFLAEFSELGGAFNWIESQAFRPVTTVSGVGAFSLLCYILFCFHLIITTVKTVLRMKKLGCKSFLFDPWNVVDSFCVFLSYALIFMFGFRLSYANQAMQKYYDDLGTGARDFINFQHIVVWDNSFNVVLATLVFIATIRILRILGYNKRFSEVASVISHAAGELMGFSVVFGIIYFAYISLGYLLFGVSLKEYRSPFATWGSLTNALIGKNSLDKMLAVAPQMAQFYYFTYVFCVLMTLATMFAAILNKSISEVRAESSKEPETFGITNLLTKSIQDVFGFASKSKNKNIQRKSKSYAQPHTGNFFYITYFSYRKRYRMGSCLSNVNLDFCLNF</sequence>
<dbReference type="InterPro" id="IPR051223">
    <property type="entry name" value="Polycystin"/>
</dbReference>
<evidence type="ECO:0000256" key="3">
    <source>
        <dbReference type="ARBA" id="ARBA00022692"/>
    </source>
</evidence>
<keyword evidence="12" id="KW-1185">Reference proteome</keyword>
<feature type="transmembrane region" description="Helical" evidence="8">
    <location>
        <begin position="236"/>
        <end position="256"/>
    </location>
</feature>
<feature type="transmembrane region" description="Helical" evidence="8">
    <location>
        <begin position="139"/>
        <end position="170"/>
    </location>
</feature>
<evidence type="ECO:0000256" key="1">
    <source>
        <dbReference type="ARBA" id="ARBA00004141"/>
    </source>
</evidence>
<proteinExistence type="inferred from homology"/>
<organism evidence="11 12">
    <name type="scientific">Pinctada imbricata</name>
    <name type="common">Atlantic pearl-oyster</name>
    <name type="synonym">Pinctada martensii</name>
    <dbReference type="NCBI Taxonomy" id="66713"/>
    <lineage>
        <taxon>Eukaryota</taxon>
        <taxon>Metazoa</taxon>
        <taxon>Spiralia</taxon>
        <taxon>Lophotrochozoa</taxon>
        <taxon>Mollusca</taxon>
        <taxon>Bivalvia</taxon>
        <taxon>Autobranchia</taxon>
        <taxon>Pteriomorphia</taxon>
        <taxon>Pterioida</taxon>
        <taxon>Pterioidea</taxon>
        <taxon>Pteriidae</taxon>
        <taxon>Pinctada</taxon>
    </lineage>
</organism>
<dbReference type="InterPro" id="IPR013122">
    <property type="entry name" value="PKD1_2_channel"/>
</dbReference>
<evidence type="ECO:0000256" key="2">
    <source>
        <dbReference type="ARBA" id="ARBA00007200"/>
    </source>
</evidence>
<dbReference type="GO" id="GO:0050982">
    <property type="term" value="P:detection of mechanical stimulus"/>
    <property type="evidence" value="ECO:0007669"/>
    <property type="project" value="TreeGrafter"/>
</dbReference>
<dbReference type="InterPro" id="IPR003915">
    <property type="entry name" value="PKD_2"/>
</dbReference>
<dbReference type="PANTHER" id="PTHR10877">
    <property type="entry name" value="POLYCYSTIN FAMILY MEMBER"/>
    <property type="match status" value="1"/>
</dbReference>
<comment type="caution">
    <text evidence="11">The sequence shown here is derived from an EMBL/GenBank/DDBJ whole genome shotgun (WGS) entry which is preliminary data.</text>
</comment>
<evidence type="ECO:0000259" key="9">
    <source>
        <dbReference type="Pfam" id="PF08016"/>
    </source>
</evidence>
<dbReference type="GO" id="GO:0005509">
    <property type="term" value="F:calcium ion binding"/>
    <property type="evidence" value="ECO:0007669"/>
    <property type="project" value="InterPro"/>
</dbReference>
<reference evidence="11" key="1">
    <citation type="submission" date="2019-08" db="EMBL/GenBank/DDBJ databases">
        <title>The improved chromosome-level genome for the pearl oyster Pinctada fucata martensii using PacBio sequencing and Hi-C.</title>
        <authorList>
            <person name="Zheng Z."/>
        </authorList>
    </citation>
    <scope>NUCLEOTIDE SEQUENCE</scope>
    <source>
        <strain evidence="11">ZZ-2019</strain>
        <tissue evidence="11">Adductor muscle</tissue>
    </source>
</reference>
<dbReference type="PANTHER" id="PTHR10877:SF150">
    <property type="entry name" value="REJ DOMAIN-CONTAINING PROTEIN"/>
    <property type="match status" value="1"/>
</dbReference>
<evidence type="ECO:0000313" key="12">
    <source>
        <dbReference type="Proteomes" id="UP001186944"/>
    </source>
</evidence>
<dbReference type="InterPro" id="IPR046791">
    <property type="entry name" value="Polycystin_dom"/>
</dbReference>
<evidence type="ECO:0000259" key="10">
    <source>
        <dbReference type="Pfam" id="PF20519"/>
    </source>
</evidence>
<feature type="transmembrane region" description="Helical" evidence="8">
    <location>
        <begin position="542"/>
        <end position="564"/>
    </location>
</feature>
<dbReference type="Pfam" id="PF20519">
    <property type="entry name" value="Polycystin_dom"/>
    <property type="match status" value="1"/>
</dbReference>
<keyword evidence="5 8" id="KW-0472">Membrane</keyword>
<evidence type="ECO:0000256" key="5">
    <source>
        <dbReference type="ARBA" id="ARBA00023136"/>
    </source>
</evidence>
<feature type="domain" description="Polycystin cation channel PKD1/PKD2" evidence="9">
    <location>
        <begin position="500"/>
        <end position="725"/>
    </location>
</feature>
<keyword evidence="6" id="KW-0325">Glycoprotein</keyword>
<keyword evidence="3 8" id="KW-0812">Transmembrane</keyword>
<feature type="transmembrane region" description="Helical" evidence="8">
    <location>
        <begin position="104"/>
        <end position="127"/>
    </location>
</feature>
<dbReference type="GO" id="GO:0005262">
    <property type="term" value="F:calcium channel activity"/>
    <property type="evidence" value="ECO:0007669"/>
    <property type="project" value="TreeGrafter"/>
</dbReference>
<comment type="subcellular location">
    <subcellularLocation>
        <location evidence="1">Membrane</location>
        <topology evidence="1">Multi-pass membrane protein</topology>
    </subcellularLocation>
</comment>
<dbReference type="GO" id="GO:0016020">
    <property type="term" value="C:membrane"/>
    <property type="evidence" value="ECO:0007669"/>
    <property type="project" value="UniProtKB-SubCell"/>
</dbReference>
<dbReference type="AlphaFoldDB" id="A0AA88XXN2"/>
<feature type="transmembrane region" description="Helical" evidence="8">
    <location>
        <begin position="596"/>
        <end position="615"/>
    </location>
</feature>
<dbReference type="EMBL" id="VSWD01000010">
    <property type="protein sequence ID" value="KAK3090330.1"/>
    <property type="molecule type" value="Genomic_DNA"/>
</dbReference>
<evidence type="ECO:0000256" key="7">
    <source>
        <dbReference type="SAM" id="Coils"/>
    </source>
</evidence>
<comment type="similarity">
    <text evidence="2">Belongs to the polycystin family.</text>
</comment>
<accession>A0AA88XXN2</accession>
<dbReference type="Pfam" id="PF08016">
    <property type="entry name" value="PKD_channel"/>
    <property type="match status" value="1"/>
</dbReference>